<dbReference type="GO" id="GO:0016020">
    <property type="term" value="C:membrane"/>
    <property type="evidence" value="ECO:0007669"/>
    <property type="project" value="UniProtKB-SubCell"/>
</dbReference>
<dbReference type="Pfam" id="PF04932">
    <property type="entry name" value="Wzy_C"/>
    <property type="match status" value="1"/>
</dbReference>
<feature type="transmembrane region" description="Helical" evidence="5">
    <location>
        <begin position="56"/>
        <end position="77"/>
    </location>
</feature>
<keyword evidence="2 5" id="KW-0812">Transmembrane</keyword>
<proteinExistence type="predicted"/>
<evidence type="ECO:0000256" key="5">
    <source>
        <dbReference type="SAM" id="Phobius"/>
    </source>
</evidence>
<name>A0A139XA58_9CYAN</name>
<dbReference type="InterPro" id="IPR051533">
    <property type="entry name" value="WaaL-like"/>
</dbReference>
<dbReference type="PANTHER" id="PTHR37422">
    <property type="entry name" value="TEICHURONIC ACID BIOSYNTHESIS PROTEIN TUAE"/>
    <property type="match status" value="1"/>
</dbReference>
<dbReference type="GO" id="GO:0016874">
    <property type="term" value="F:ligase activity"/>
    <property type="evidence" value="ECO:0007669"/>
    <property type="project" value="UniProtKB-KW"/>
</dbReference>
<feature type="transmembrane region" description="Helical" evidence="5">
    <location>
        <begin position="33"/>
        <end position="49"/>
    </location>
</feature>
<dbReference type="OrthoDB" id="4772390at2"/>
<comment type="subcellular location">
    <subcellularLocation>
        <location evidence="1">Membrane</location>
        <topology evidence="1">Multi-pass membrane protein</topology>
    </subcellularLocation>
</comment>
<evidence type="ECO:0000313" key="7">
    <source>
        <dbReference type="EMBL" id="KYC41556.1"/>
    </source>
</evidence>
<evidence type="ECO:0000313" key="8">
    <source>
        <dbReference type="Proteomes" id="UP000076925"/>
    </source>
</evidence>
<gene>
    <name evidence="7" type="ORF">WA1_16015</name>
</gene>
<evidence type="ECO:0000259" key="6">
    <source>
        <dbReference type="Pfam" id="PF04932"/>
    </source>
</evidence>
<sequence length="414" mass="45336">MNLYKTLLSLTLILSGLTDLTRKFSFGPISSQGVLTILLAGASWFLVLSRSRMPKAVLSTSCLVLFILSNLIIWFWFSSKSSLPIVNAIQNQAVFLAFVGFTILSITQSYRTFDPPEYISHTFTRAAQISVGLYGLSIVLGGPGTSSIMGARSFALFAIIGLAWFLAWWRYRLPGGFLWSISTTIAIAFSFSRTAAIICLILFPLSQISLTTIKGWVRLIATICLIITVSYLAFTFVEPIRARFTDVGDNATVGGVKINTAGRGAAWPIAYESALQSPWIGKGPGSVTIALKAAGPAFDHPHNDYLRIFHDYGLIGTLLWFLGYFGLMAKTWQNWQWADRNDRTVAHIHLAAFLALVAVALGMLSDNVVVYIFSMNPLGILVGASIGNGSRRRKEINSDRDWSLVSGNLGKLVT</sequence>
<protein>
    <submittedName>
        <fullName evidence="7">Lipid A core--O-antigen ligase</fullName>
    </submittedName>
</protein>
<dbReference type="Proteomes" id="UP000076925">
    <property type="component" value="Unassembled WGS sequence"/>
</dbReference>
<evidence type="ECO:0000256" key="3">
    <source>
        <dbReference type="ARBA" id="ARBA00022989"/>
    </source>
</evidence>
<dbReference type="InterPro" id="IPR007016">
    <property type="entry name" value="O-antigen_ligase-rel_domated"/>
</dbReference>
<evidence type="ECO:0000256" key="2">
    <source>
        <dbReference type="ARBA" id="ARBA00022692"/>
    </source>
</evidence>
<feature type="transmembrane region" description="Helical" evidence="5">
    <location>
        <begin position="215"/>
        <end position="234"/>
    </location>
</feature>
<dbReference type="AlphaFoldDB" id="A0A139XA58"/>
<dbReference type="STRING" id="128403.WA1_16015"/>
<dbReference type="PANTHER" id="PTHR37422:SF23">
    <property type="entry name" value="TEICHURONIC ACID BIOSYNTHESIS PROTEIN TUAE"/>
    <property type="match status" value="1"/>
</dbReference>
<keyword evidence="8" id="KW-1185">Reference proteome</keyword>
<keyword evidence="3 5" id="KW-1133">Transmembrane helix</keyword>
<feature type="transmembrane region" description="Helical" evidence="5">
    <location>
        <begin position="344"/>
        <end position="362"/>
    </location>
</feature>
<comment type="caution">
    <text evidence="7">The sequence shown here is derived from an EMBL/GenBank/DDBJ whole genome shotgun (WGS) entry which is preliminary data.</text>
</comment>
<keyword evidence="4 5" id="KW-0472">Membrane</keyword>
<evidence type="ECO:0000256" key="1">
    <source>
        <dbReference type="ARBA" id="ARBA00004141"/>
    </source>
</evidence>
<feature type="transmembrane region" description="Helical" evidence="5">
    <location>
        <begin position="89"/>
        <end position="107"/>
    </location>
</feature>
<dbReference type="RefSeq" id="WP_017746441.1">
    <property type="nucleotide sequence ID" value="NZ_KQ976354.1"/>
</dbReference>
<keyword evidence="7" id="KW-0436">Ligase</keyword>
<feature type="transmembrane region" description="Helical" evidence="5">
    <location>
        <begin position="368"/>
        <end position="387"/>
    </location>
</feature>
<evidence type="ECO:0000256" key="4">
    <source>
        <dbReference type="ARBA" id="ARBA00023136"/>
    </source>
</evidence>
<feature type="transmembrane region" description="Helical" evidence="5">
    <location>
        <begin position="154"/>
        <end position="171"/>
    </location>
</feature>
<feature type="transmembrane region" description="Helical" evidence="5">
    <location>
        <begin position="177"/>
        <end position="203"/>
    </location>
</feature>
<feature type="domain" description="O-antigen ligase-related" evidence="6">
    <location>
        <begin position="182"/>
        <end position="321"/>
    </location>
</feature>
<organism evidence="7 8">
    <name type="scientific">Scytonema hofmannii PCC 7110</name>
    <dbReference type="NCBI Taxonomy" id="128403"/>
    <lineage>
        <taxon>Bacteria</taxon>
        <taxon>Bacillati</taxon>
        <taxon>Cyanobacteriota</taxon>
        <taxon>Cyanophyceae</taxon>
        <taxon>Nostocales</taxon>
        <taxon>Scytonemataceae</taxon>
        <taxon>Scytonema</taxon>
    </lineage>
</organism>
<feature type="transmembrane region" description="Helical" evidence="5">
    <location>
        <begin position="312"/>
        <end position="332"/>
    </location>
</feature>
<reference evidence="7 8" key="1">
    <citation type="journal article" date="2013" name="Genome Biol. Evol.">
        <title>Genomes of Stigonematalean cyanobacteria (subsection V) and the evolution of oxygenic photosynthesis from prokaryotes to plastids.</title>
        <authorList>
            <person name="Dagan T."/>
            <person name="Roettger M."/>
            <person name="Stucken K."/>
            <person name="Landan G."/>
            <person name="Koch R."/>
            <person name="Major P."/>
            <person name="Gould S.B."/>
            <person name="Goremykin V.V."/>
            <person name="Rippka R."/>
            <person name="Tandeau de Marsac N."/>
            <person name="Gugger M."/>
            <person name="Lockhart P.J."/>
            <person name="Allen J.F."/>
            <person name="Brune I."/>
            <person name="Maus I."/>
            <person name="Puhler A."/>
            <person name="Martin W.F."/>
        </authorList>
    </citation>
    <scope>NUCLEOTIDE SEQUENCE [LARGE SCALE GENOMIC DNA]</scope>
    <source>
        <strain evidence="7 8">PCC 7110</strain>
    </source>
</reference>
<dbReference type="EMBL" id="ANNX02000020">
    <property type="protein sequence ID" value="KYC41556.1"/>
    <property type="molecule type" value="Genomic_DNA"/>
</dbReference>
<accession>A0A139XA58</accession>